<feature type="compositionally biased region" description="Polar residues" evidence="1">
    <location>
        <begin position="472"/>
        <end position="486"/>
    </location>
</feature>
<accession>A0A210QCA9</accession>
<evidence type="ECO:0000313" key="2">
    <source>
        <dbReference type="EMBL" id="OWF46368.1"/>
    </source>
</evidence>
<dbReference type="Proteomes" id="UP000242188">
    <property type="component" value="Unassembled WGS sequence"/>
</dbReference>
<evidence type="ECO:0000313" key="3">
    <source>
        <dbReference type="Proteomes" id="UP000242188"/>
    </source>
</evidence>
<comment type="caution">
    <text evidence="2">The sequence shown here is derived from an EMBL/GenBank/DDBJ whole genome shotgun (WGS) entry which is preliminary data.</text>
</comment>
<dbReference type="SUPFAM" id="SSF56973">
    <property type="entry name" value="Aerolisin/ETX pore-forming domain"/>
    <property type="match status" value="1"/>
</dbReference>
<dbReference type="OrthoDB" id="9977517at2759"/>
<organism evidence="2 3">
    <name type="scientific">Mizuhopecten yessoensis</name>
    <name type="common">Japanese scallop</name>
    <name type="synonym">Patinopecten yessoensis</name>
    <dbReference type="NCBI Taxonomy" id="6573"/>
    <lineage>
        <taxon>Eukaryota</taxon>
        <taxon>Metazoa</taxon>
        <taxon>Spiralia</taxon>
        <taxon>Lophotrochozoa</taxon>
        <taxon>Mollusca</taxon>
        <taxon>Bivalvia</taxon>
        <taxon>Autobranchia</taxon>
        <taxon>Pteriomorphia</taxon>
        <taxon>Pectinida</taxon>
        <taxon>Pectinoidea</taxon>
        <taxon>Pectinidae</taxon>
        <taxon>Mizuhopecten</taxon>
    </lineage>
</organism>
<dbReference type="PANTHER" id="PTHR39369">
    <property type="entry name" value="LIN-24 (TWENTY-FOUR) LIKE"/>
    <property type="match status" value="1"/>
</dbReference>
<dbReference type="Gene3D" id="2.170.15.10">
    <property type="entry name" value="Proaerolysin, chain A, domain 3"/>
    <property type="match status" value="1"/>
</dbReference>
<sequence length="486" mass="55797">MLCSCGEQSRDSGPIVDLEKTIQDYAWRELKRDARWYQGPLLRRSCYEIEVPWNFYEFDHQTVRFAPRHTRHSSGDGFRERKQVELFSTDYKNNTGKDQIYNLKTQRQTKALTNVTFQRGFNIQGKANFKLKIPERYGHCGVTASADGHLRVTKCRGETLDEMFTWQVDSDITVDPYHVTKVTLVVTEDEFIADFEVRTTMKMTTGEAPIILKRKRDNHIHAVLLISDLGEIFGDLGCPVINVLKGEEGDKQSCAIEIVTTGVLESLRWRDQRISIESRPIGPSESEPYDNHYDVPMYSKDIYSRVIKHATQDDDLPVLDRDKVNDSTVGVKTETRDLRFKIIPKIVTESPDEVFTNDGDGARPETLTSPVYPTVRIADKTEPGDHVDRANKVDHPPSRERVLERSDKVVERDNNRDFDYVRRPFEIPPPKRPDPVPPYKLTFEKPLKVIRELSLEDKKSQADDDSDKLGTPDSSDSQKFSKVTSV</sequence>
<feature type="compositionally biased region" description="Basic and acidic residues" evidence="1">
    <location>
        <begin position="421"/>
        <end position="434"/>
    </location>
</feature>
<proteinExistence type="predicted"/>
<protein>
    <submittedName>
        <fullName evidence="2">Uncharacterized protein</fullName>
    </submittedName>
</protein>
<reference evidence="2 3" key="1">
    <citation type="journal article" date="2017" name="Nat. Ecol. Evol.">
        <title>Scallop genome provides insights into evolution of bilaterian karyotype and development.</title>
        <authorList>
            <person name="Wang S."/>
            <person name="Zhang J."/>
            <person name="Jiao W."/>
            <person name="Li J."/>
            <person name="Xun X."/>
            <person name="Sun Y."/>
            <person name="Guo X."/>
            <person name="Huan P."/>
            <person name="Dong B."/>
            <person name="Zhang L."/>
            <person name="Hu X."/>
            <person name="Sun X."/>
            <person name="Wang J."/>
            <person name="Zhao C."/>
            <person name="Wang Y."/>
            <person name="Wang D."/>
            <person name="Huang X."/>
            <person name="Wang R."/>
            <person name="Lv J."/>
            <person name="Li Y."/>
            <person name="Zhang Z."/>
            <person name="Liu B."/>
            <person name="Lu W."/>
            <person name="Hui Y."/>
            <person name="Liang J."/>
            <person name="Zhou Z."/>
            <person name="Hou R."/>
            <person name="Li X."/>
            <person name="Liu Y."/>
            <person name="Li H."/>
            <person name="Ning X."/>
            <person name="Lin Y."/>
            <person name="Zhao L."/>
            <person name="Xing Q."/>
            <person name="Dou J."/>
            <person name="Li Y."/>
            <person name="Mao J."/>
            <person name="Guo H."/>
            <person name="Dou H."/>
            <person name="Li T."/>
            <person name="Mu C."/>
            <person name="Jiang W."/>
            <person name="Fu Q."/>
            <person name="Fu X."/>
            <person name="Miao Y."/>
            <person name="Liu J."/>
            <person name="Yu Q."/>
            <person name="Li R."/>
            <person name="Liao H."/>
            <person name="Li X."/>
            <person name="Kong Y."/>
            <person name="Jiang Z."/>
            <person name="Chourrout D."/>
            <person name="Li R."/>
            <person name="Bao Z."/>
        </authorList>
    </citation>
    <scope>NUCLEOTIDE SEQUENCE [LARGE SCALE GENOMIC DNA]</scope>
    <source>
        <strain evidence="2 3">PY_sf001</strain>
    </source>
</reference>
<name>A0A210QCA9_MIZYE</name>
<feature type="region of interest" description="Disordered" evidence="1">
    <location>
        <begin position="453"/>
        <end position="486"/>
    </location>
</feature>
<feature type="region of interest" description="Disordered" evidence="1">
    <location>
        <begin position="421"/>
        <end position="440"/>
    </location>
</feature>
<dbReference type="AlphaFoldDB" id="A0A210QCA9"/>
<feature type="region of interest" description="Disordered" evidence="1">
    <location>
        <begin position="380"/>
        <end position="415"/>
    </location>
</feature>
<gene>
    <name evidence="2" type="ORF">KP79_PYT19937</name>
</gene>
<keyword evidence="3" id="KW-1185">Reference proteome</keyword>
<evidence type="ECO:0000256" key="1">
    <source>
        <dbReference type="SAM" id="MobiDB-lite"/>
    </source>
</evidence>
<dbReference type="CDD" id="cd20237">
    <property type="entry name" value="PFM_LIN24-like"/>
    <property type="match status" value="1"/>
</dbReference>
<dbReference type="EMBL" id="NEDP02004193">
    <property type="protein sequence ID" value="OWF46368.1"/>
    <property type="molecule type" value="Genomic_DNA"/>
</dbReference>
<feature type="compositionally biased region" description="Basic and acidic residues" evidence="1">
    <location>
        <begin position="453"/>
        <end position="470"/>
    </location>
</feature>
<dbReference type="PANTHER" id="PTHR39369:SF6">
    <property type="entry name" value="LIN-24 (TWENTY-FOUR) LIKE"/>
    <property type="match status" value="1"/>
</dbReference>